<keyword evidence="2" id="KW-1185">Reference proteome</keyword>
<gene>
    <name evidence="1" type="ORF">CORC01_13176</name>
</gene>
<dbReference type="GeneID" id="34566303"/>
<organism evidence="1 2">
    <name type="scientific">Colletotrichum orchidophilum</name>
    <dbReference type="NCBI Taxonomy" id="1209926"/>
    <lineage>
        <taxon>Eukaryota</taxon>
        <taxon>Fungi</taxon>
        <taxon>Dikarya</taxon>
        <taxon>Ascomycota</taxon>
        <taxon>Pezizomycotina</taxon>
        <taxon>Sordariomycetes</taxon>
        <taxon>Hypocreomycetidae</taxon>
        <taxon>Glomerellales</taxon>
        <taxon>Glomerellaceae</taxon>
        <taxon>Colletotrichum</taxon>
    </lineage>
</organism>
<dbReference type="STRING" id="1209926.A0A1G4AQS7"/>
<sequence>MDESYSIPARTTRSVKPVLHVDIWDAIFDQLALQGHHGSLASCALLNRELSELASRRLYSAQLSSPTNWGTPSTDGLWDTLSAGVPGYQGFPVTYPYLLYIRHLDLLNFLSTRGCRLFPEPRFIAQILREAAQQNPTTYQSIVAAHRITAHSPDVEYYSRNLLCELPHLAKRRDLRVMLRSLTADRWETIQPVIRAFQELESLSLVFLQGLDVFVAAIITRHLPKLTRLSVVQANDSHVSSFASFFSNLQSNQLRSFGCSLNNIRVPLLEAIPQQTCLQQLTLNFLVNPPFELHQIFELTTLTSLTLSLNFSPSRPESARFKRWAEENRSAVASWLTSCQGLRNLHLFRFPVLVPALADALPHLHLHRLHIFSTGCYEDFYKALGTQKLEYLFLAECPDRDTTNPTLGWKVRSWLTMNAVMAMPGLRDLRLHTYFPLGCQELEDIARNVPRLQTLSFVGLKGENPTWTLRALESFRHLTNLTVLGHTTFSAREVLYWVDYLQCHRRPGGFSLSLPAQDRRSWYREIRISDGVLHVVNDPATESLKEMLKFLAVYARQLIWRGNDYESDEDRMFVHLWNDIRGPAEALQLLRGSGPYPPFRGLMENMGERIA</sequence>
<evidence type="ECO:0000313" key="2">
    <source>
        <dbReference type="Proteomes" id="UP000176998"/>
    </source>
</evidence>
<comment type="caution">
    <text evidence="1">The sequence shown here is derived from an EMBL/GenBank/DDBJ whole genome shotgun (WGS) entry which is preliminary data.</text>
</comment>
<dbReference type="Gene3D" id="3.80.10.10">
    <property type="entry name" value="Ribonuclease Inhibitor"/>
    <property type="match status" value="1"/>
</dbReference>
<accession>A0A1G4AQS7</accession>
<protein>
    <submittedName>
        <fullName evidence="1">Uncharacterized protein</fullName>
    </submittedName>
</protein>
<proteinExistence type="predicted"/>
<dbReference type="RefSeq" id="XP_022468700.1">
    <property type="nucleotide sequence ID" value="XM_022624793.1"/>
</dbReference>
<dbReference type="InterPro" id="IPR032675">
    <property type="entry name" value="LRR_dom_sf"/>
</dbReference>
<evidence type="ECO:0000313" key="1">
    <source>
        <dbReference type="EMBL" id="OHE91527.1"/>
    </source>
</evidence>
<dbReference type="AlphaFoldDB" id="A0A1G4AQS7"/>
<name>A0A1G4AQS7_9PEZI</name>
<dbReference type="SUPFAM" id="SSF52047">
    <property type="entry name" value="RNI-like"/>
    <property type="match status" value="1"/>
</dbReference>
<reference evidence="1 2" key="1">
    <citation type="submission" date="2016-09" db="EMBL/GenBank/DDBJ databases">
        <authorList>
            <person name="Capua I."/>
            <person name="De Benedictis P."/>
            <person name="Joannis T."/>
            <person name="Lombin L.H."/>
            <person name="Cattoli G."/>
        </authorList>
    </citation>
    <scope>NUCLEOTIDE SEQUENCE [LARGE SCALE GENOMIC DNA]</scope>
    <source>
        <strain evidence="1 2">IMI 309357</strain>
    </source>
</reference>
<dbReference type="Proteomes" id="UP000176998">
    <property type="component" value="Unassembled WGS sequence"/>
</dbReference>
<dbReference type="EMBL" id="MJBS01000181">
    <property type="protein sequence ID" value="OHE91527.1"/>
    <property type="molecule type" value="Genomic_DNA"/>
</dbReference>
<dbReference type="OrthoDB" id="10028886at2759"/>